<protein>
    <recommendedName>
        <fullName evidence="3">Hyalin</fullName>
    </recommendedName>
</protein>
<evidence type="ECO:0000313" key="1">
    <source>
        <dbReference type="EMBL" id="MBR9970880.1"/>
    </source>
</evidence>
<proteinExistence type="predicted"/>
<gene>
    <name evidence="1" type="ORF">KEC16_04040</name>
</gene>
<accession>A0ABS5I8Z3</accession>
<dbReference type="InterPro" id="IPR030916">
    <property type="entry name" value="ELWxxDGT_rpt"/>
</dbReference>
<dbReference type="Proteomes" id="UP000680714">
    <property type="component" value="Unassembled WGS sequence"/>
</dbReference>
<dbReference type="EMBL" id="JAGTUF010000002">
    <property type="protein sequence ID" value="MBR9970880.1"/>
    <property type="molecule type" value="Genomic_DNA"/>
</dbReference>
<evidence type="ECO:0008006" key="3">
    <source>
        <dbReference type="Google" id="ProtNLM"/>
    </source>
</evidence>
<sequence>MFFAATDGTNGTELWKSDGTAVGTVMVKDINPGSSSSSPNHLTNVNGTLYFSATDGTNGTELWKSDGTAVGTVMVKDIRTGTVGSGPTYLVNIN</sequence>
<evidence type="ECO:0000313" key="2">
    <source>
        <dbReference type="Proteomes" id="UP000680714"/>
    </source>
</evidence>
<dbReference type="NCBIfam" id="TIGR04534">
    <property type="entry name" value="ELWxxDGT_rpt"/>
    <property type="match status" value="2"/>
</dbReference>
<name>A0ABS5I8Z3_9PROT</name>
<comment type="caution">
    <text evidence="1">The sequence shown here is derived from an EMBL/GenBank/DDBJ whole genome shotgun (WGS) entry which is preliminary data.</text>
</comment>
<dbReference type="RefSeq" id="WP_211546395.1">
    <property type="nucleotide sequence ID" value="NZ_JAGTUF010000002.1"/>
</dbReference>
<keyword evidence="2" id="KW-1185">Reference proteome</keyword>
<reference evidence="1 2" key="1">
    <citation type="submission" date="2021-04" db="EMBL/GenBank/DDBJ databases">
        <title>Magnetospirillum sulfuroxidans sp. nov., a facultative chemolithoautotrophic sulfur-oxidizing alphaproteobacterium isolated from freshwater sediment and proposals for Paramagetospirillum gen. nov., and Magnetospirillaceae fam. nov.</title>
        <authorList>
            <person name="Koziaeva V."/>
            <person name="Geelhoed J.S."/>
            <person name="Sorokin D.Y."/>
            <person name="Grouzdev D.S."/>
        </authorList>
    </citation>
    <scope>NUCLEOTIDE SEQUENCE [LARGE SCALE GENOMIC DNA]</scope>
    <source>
        <strain evidence="1 2">J10</strain>
    </source>
</reference>
<organism evidence="1 2">
    <name type="scientific">Magnetospirillum sulfuroxidans</name>
    <dbReference type="NCBI Taxonomy" id="611300"/>
    <lineage>
        <taxon>Bacteria</taxon>
        <taxon>Pseudomonadati</taxon>
        <taxon>Pseudomonadota</taxon>
        <taxon>Alphaproteobacteria</taxon>
        <taxon>Rhodospirillales</taxon>
        <taxon>Rhodospirillaceae</taxon>
        <taxon>Magnetospirillum</taxon>
    </lineage>
</organism>